<protein>
    <submittedName>
        <fullName evidence="1">Uncharacterized protein</fullName>
    </submittedName>
</protein>
<proteinExistence type="predicted"/>
<dbReference type="EMBL" id="CANHGI010000006">
    <property type="protein sequence ID" value="CAI5456577.1"/>
    <property type="molecule type" value="Genomic_DNA"/>
</dbReference>
<dbReference type="OrthoDB" id="2016285at2759"/>
<organism evidence="1 2">
    <name type="scientific">Caenorhabditis angaria</name>
    <dbReference type="NCBI Taxonomy" id="860376"/>
    <lineage>
        <taxon>Eukaryota</taxon>
        <taxon>Metazoa</taxon>
        <taxon>Ecdysozoa</taxon>
        <taxon>Nematoda</taxon>
        <taxon>Chromadorea</taxon>
        <taxon>Rhabditida</taxon>
        <taxon>Rhabditina</taxon>
        <taxon>Rhabditomorpha</taxon>
        <taxon>Rhabditoidea</taxon>
        <taxon>Rhabditidae</taxon>
        <taxon>Peloderinae</taxon>
        <taxon>Caenorhabditis</taxon>
    </lineage>
</organism>
<dbReference type="AlphaFoldDB" id="A0A9P1J4J0"/>
<gene>
    <name evidence="1" type="ORF">CAMP_LOCUS19214</name>
</gene>
<sequence>MSPKLRKILSILLAIFVFFCLHKYYCLKKREDFWMQVQNANFANGSSRILEKFCDLECVYVVDVLVDEPQKHVLRAVTKEDQYIGSFVGSSILKTDENDIDTSNWQVDHSLAAPYSQIPLDILLKSGAIPHEGHALIYGVATGGTYMFLQNLFPKITITGLEINKQNIKIGRKWFDFKVNDENEFLETNVLDYVKTSIDKAHQPNLILADACIDLHCPPKSLLSYEFIRNLRKIMKSNGVLSMNILTTRDDFKEVYQNIKEKFLMYFEACDVTQLHEYKNAILICYCSKK</sequence>
<dbReference type="SUPFAM" id="SSF53335">
    <property type="entry name" value="S-adenosyl-L-methionine-dependent methyltransferases"/>
    <property type="match status" value="1"/>
</dbReference>
<comment type="caution">
    <text evidence="1">The sequence shown here is derived from an EMBL/GenBank/DDBJ whole genome shotgun (WGS) entry which is preliminary data.</text>
</comment>
<dbReference type="Gene3D" id="3.40.50.150">
    <property type="entry name" value="Vaccinia Virus protein VP39"/>
    <property type="match status" value="1"/>
</dbReference>
<accession>A0A9P1J4J0</accession>
<dbReference type="InterPro" id="IPR029063">
    <property type="entry name" value="SAM-dependent_MTases_sf"/>
</dbReference>
<name>A0A9P1J4J0_9PELO</name>
<evidence type="ECO:0000313" key="2">
    <source>
        <dbReference type="Proteomes" id="UP001152747"/>
    </source>
</evidence>
<reference evidence="1" key="1">
    <citation type="submission" date="2022-11" db="EMBL/GenBank/DDBJ databases">
        <authorList>
            <person name="Kikuchi T."/>
        </authorList>
    </citation>
    <scope>NUCLEOTIDE SEQUENCE</scope>
    <source>
        <strain evidence="1">PS1010</strain>
    </source>
</reference>
<evidence type="ECO:0000313" key="1">
    <source>
        <dbReference type="EMBL" id="CAI5456577.1"/>
    </source>
</evidence>
<keyword evidence="2" id="KW-1185">Reference proteome</keyword>
<dbReference type="Proteomes" id="UP001152747">
    <property type="component" value="Unassembled WGS sequence"/>
</dbReference>